<keyword evidence="1" id="KW-0472">Membrane</keyword>
<feature type="transmembrane region" description="Helical" evidence="1">
    <location>
        <begin position="72"/>
        <end position="96"/>
    </location>
</feature>
<dbReference type="RefSeq" id="WP_175326142.1">
    <property type="nucleotide sequence ID" value="NZ_BAAAWP010000001.1"/>
</dbReference>
<feature type="transmembrane region" description="Helical" evidence="1">
    <location>
        <begin position="41"/>
        <end position="65"/>
    </location>
</feature>
<organism evidence="2 3">
    <name type="scientific">Curtobacterium citreum</name>
    <dbReference type="NCBI Taxonomy" id="2036"/>
    <lineage>
        <taxon>Bacteria</taxon>
        <taxon>Bacillati</taxon>
        <taxon>Actinomycetota</taxon>
        <taxon>Actinomycetes</taxon>
        <taxon>Micrococcales</taxon>
        <taxon>Microbacteriaceae</taxon>
        <taxon>Curtobacterium</taxon>
    </lineage>
</organism>
<dbReference type="Proteomes" id="UP000539146">
    <property type="component" value="Unassembled WGS sequence"/>
</dbReference>
<protein>
    <submittedName>
        <fullName evidence="2">Uncharacterized protein</fullName>
    </submittedName>
</protein>
<proteinExistence type="predicted"/>
<gene>
    <name evidence="2" type="ORF">HP467_10345</name>
</gene>
<accession>A0A850DVL4</accession>
<evidence type="ECO:0000313" key="2">
    <source>
        <dbReference type="EMBL" id="NUU28505.1"/>
    </source>
</evidence>
<dbReference type="AlphaFoldDB" id="A0A850DVL4"/>
<evidence type="ECO:0000256" key="1">
    <source>
        <dbReference type="SAM" id="Phobius"/>
    </source>
</evidence>
<evidence type="ECO:0000313" key="3">
    <source>
        <dbReference type="Proteomes" id="UP000539146"/>
    </source>
</evidence>
<name>A0A850DVL4_9MICO</name>
<sequence>MMGILVWATGAFDPAAQTPPSQFDYDAGSAPPTADDRATATVKAVALIGTLPADVLALVIATSALRTWKEQVSAIIATSLASLAALAGIVLAWIGVGTLCSSRSRSVVGRPQIRVAQRLVA</sequence>
<reference evidence="2 3" key="1">
    <citation type="submission" date="2020-05" db="EMBL/GenBank/DDBJ databases">
        <title>Genome Sequencing of Type Strains.</title>
        <authorList>
            <person name="Lemaire J.F."/>
            <person name="Inderbitzin P."/>
            <person name="Gregorio O.A."/>
            <person name="Collins S.B."/>
            <person name="Wespe N."/>
            <person name="Knight-Connoni V."/>
        </authorList>
    </citation>
    <scope>NUCLEOTIDE SEQUENCE [LARGE SCALE GENOMIC DNA]</scope>
    <source>
        <strain evidence="2 3">DSM 20512</strain>
    </source>
</reference>
<keyword evidence="1" id="KW-1133">Transmembrane helix</keyword>
<comment type="caution">
    <text evidence="2">The sequence shown here is derived from an EMBL/GenBank/DDBJ whole genome shotgun (WGS) entry which is preliminary data.</text>
</comment>
<keyword evidence="1" id="KW-0812">Transmembrane</keyword>
<dbReference type="EMBL" id="JABMCG010000105">
    <property type="protein sequence ID" value="NUU28505.1"/>
    <property type="molecule type" value="Genomic_DNA"/>
</dbReference>